<evidence type="ECO:0000313" key="3">
    <source>
        <dbReference type="Proteomes" id="UP000823615"/>
    </source>
</evidence>
<reference evidence="2" key="1">
    <citation type="submission" date="2020-10" db="EMBL/GenBank/DDBJ databases">
        <authorList>
            <person name="Gilroy R."/>
        </authorList>
    </citation>
    <scope>NUCLEOTIDE SEQUENCE</scope>
    <source>
        <strain evidence="2">7293</strain>
    </source>
</reference>
<proteinExistence type="predicted"/>
<evidence type="ECO:0000256" key="1">
    <source>
        <dbReference type="SAM" id="SignalP"/>
    </source>
</evidence>
<dbReference type="Proteomes" id="UP000823615">
    <property type="component" value="Unassembled WGS sequence"/>
</dbReference>
<feature type="chain" id="PRO_5039249355" evidence="1">
    <location>
        <begin position="20"/>
        <end position="398"/>
    </location>
</feature>
<evidence type="ECO:0000313" key="2">
    <source>
        <dbReference type="EMBL" id="MBO8435571.1"/>
    </source>
</evidence>
<sequence length="398" mass="44752">MRKILAFLVLSVFALASIAAFDINDSWTINGTIDQHPEILIGFIPTYGEVTAGYTGLQLMEGNRTEIQVTAGGGYIERRFWINPDTGKEDPTMNPLSFDVIQTTWSLRFNQGFLDSPYGDKDLITLSIGYEGRYEVARDSMASDSTKQAWGDEVGVETIDEFFTHYNSAGNDFPDRLYPDLRGNHQYLGTNLFFNFFLDAMEDTLSTNDGFTVEFNVDWSPYALNAALDGKADFYQFTLEGVGAKTLYQYKTEKMSWFSVVIADRLRLNWLSGNLVPTYVQKLGSLGRQVRGYSNYTYGMEFYVVNNFDIRLTGPDMGVDGLALRINLFFDMGYGCGNYFNTTNPGSQFLASTGAQFTISIFDIIDLGYQAAYLIGDGRNFAKGDTRYSGSFTFFLDF</sequence>
<protein>
    <submittedName>
        <fullName evidence="2">Uncharacterized protein</fullName>
    </submittedName>
</protein>
<feature type="signal peptide" evidence="1">
    <location>
        <begin position="1"/>
        <end position="19"/>
    </location>
</feature>
<organism evidence="2 3">
    <name type="scientific">Candidatus Ornithospirochaeta stercoripullorum</name>
    <dbReference type="NCBI Taxonomy" id="2840899"/>
    <lineage>
        <taxon>Bacteria</taxon>
        <taxon>Pseudomonadati</taxon>
        <taxon>Spirochaetota</taxon>
        <taxon>Spirochaetia</taxon>
        <taxon>Spirochaetales</taxon>
        <taxon>Spirochaetaceae</taxon>
        <taxon>Spirochaetaceae incertae sedis</taxon>
        <taxon>Candidatus Ornithospirochaeta</taxon>
    </lineage>
</organism>
<reference evidence="2" key="2">
    <citation type="journal article" date="2021" name="PeerJ">
        <title>Extensive microbial diversity within the chicken gut microbiome revealed by metagenomics and culture.</title>
        <authorList>
            <person name="Gilroy R."/>
            <person name="Ravi A."/>
            <person name="Getino M."/>
            <person name="Pursley I."/>
            <person name="Horton D.L."/>
            <person name="Alikhan N.F."/>
            <person name="Baker D."/>
            <person name="Gharbi K."/>
            <person name="Hall N."/>
            <person name="Watson M."/>
            <person name="Adriaenssens E.M."/>
            <person name="Foster-Nyarko E."/>
            <person name="Jarju S."/>
            <person name="Secka A."/>
            <person name="Antonio M."/>
            <person name="Oren A."/>
            <person name="Chaudhuri R.R."/>
            <person name="La Ragione R."/>
            <person name="Hildebrand F."/>
            <person name="Pallen M.J."/>
        </authorList>
    </citation>
    <scope>NUCLEOTIDE SEQUENCE</scope>
    <source>
        <strain evidence="2">7293</strain>
    </source>
</reference>
<dbReference type="EMBL" id="JADIMT010000021">
    <property type="protein sequence ID" value="MBO8435571.1"/>
    <property type="molecule type" value="Genomic_DNA"/>
</dbReference>
<comment type="caution">
    <text evidence="2">The sequence shown here is derived from an EMBL/GenBank/DDBJ whole genome shotgun (WGS) entry which is preliminary data.</text>
</comment>
<accession>A0A9D9DZV0</accession>
<dbReference type="AlphaFoldDB" id="A0A9D9DZV0"/>
<name>A0A9D9DZV0_9SPIO</name>
<gene>
    <name evidence="2" type="ORF">IAA97_01135</name>
</gene>
<keyword evidence="1" id="KW-0732">Signal</keyword>